<evidence type="ECO:0000313" key="5">
    <source>
        <dbReference type="Proteomes" id="UP000001441"/>
    </source>
</evidence>
<dbReference type="EMBL" id="CP001896">
    <property type="protein sequence ID" value="ADC61584.1"/>
    <property type="molecule type" value="Genomic_DNA"/>
</dbReference>
<dbReference type="OrthoDB" id="370541at2"/>
<evidence type="ECO:0000313" key="4">
    <source>
        <dbReference type="EMBL" id="ADC61584.1"/>
    </source>
</evidence>
<feature type="coiled-coil region" evidence="1">
    <location>
        <begin position="85"/>
        <end position="133"/>
    </location>
</feature>
<dbReference type="InterPro" id="IPR018392">
    <property type="entry name" value="LysM"/>
</dbReference>
<dbReference type="Pfam" id="PF01476">
    <property type="entry name" value="LysM"/>
    <property type="match status" value="1"/>
</dbReference>
<proteinExistence type="predicted"/>
<dbReference type="InterPro" id="IPR052196">
    <property type="entry name" value="Bact_Kbp"/>
</dbReference>
<evidence type="ECO:0000256" key="1">
    <source>
        <dbReference type="SAM" id="Coils"/>
    </source>
</evidence>
<evidence type="ECO:0000256" key="2">
    <source>
        <dbReference type="SAM" id="MobiDB-lite"/>
    </source>
</evidence>
<dbReference type="PANTHER" id="PTHR34700">
    <property type="entry name" value="POTASSIUM BINDING PROTEIN KBP"/>
    <property type="match status" value="1"/>
</dbReference>
<accession>D3RPK2</accession>
<gene>
    <name evidence="4" type="ordered locus">Alvin_0634</name>
</gene>
<feature type="domain" description="LysM" evidence="3">
    <location>
        <begin position="164"/>
        <end position="213"/>
    </location>
</feature>
<name>D3RPK2_ALLVD</name>
<dbReference type="SMART" id="SM00257">
    <property type="entry name" value="LysM"/>
    <property type="match status" value="1"/>
</dbReference>
<dbReference type="Gene3D" id="3.10.350.10">
    <property type="entry name" value="LysM domain"/>
    <property type="match status" value="1"/>
</dbReference>
<dbReference type="HOGENOM" id="CLU_1286515_0_0_6"/>
<keyword evidence="1" id="KW-0175">Coiled coil</keyword>
<dbReference type="PANTHER" id="PTHR34700:SF4">
    <property type="entry name" value="PHAGE-LIKE ELEMENT PBSX PROTEIN XKDP"/>
    <property type="match status" value="1"/>
</dbReference>
<dbReference type="Proteomes" id="UP000001441">
    <property type="component" value="Chromosome"/>
</dbReference>
<dbReference type="PROSITE" id="PS51782">
    <property type="entry name" value="LYSM"/>
    <property type="match status" value="1"/>
</dbReference>
<reference evidence="4 5" key="1">
    <citation type="journal article" date="2011" name="Stand. Genomic Sci.">
        <title>Complete genome sequence of Allochromatium vinosum DSM 180(T).</title>
        <authorList>
            <person name="Weissgerber T."/>
            <person name="Zigann R."/>
            <person name="Bruce D."/>
            <person name="Chang Y.J."/>
            <person name="Detter J.C."/>
            <person name="Han C."/>
            <person name="Hauser L."/>
            <person name="Jeffries C.D."/>
            <person name="Land M."/>
            <person name="Munk A.C."/>
            <person name="Tapia R."/>
            <person name="Dahl C."/>
        </authorList>
    </citation>
    <scope>NUCLEOTIDE SEQUENCE [LARGE SCALE GENOMIC DNA]</scope>
    <source>
        <strain evidence="5">ATCC 17899 / DSM 180 / NBRC 103801 / NCIMB 10441 / D</strain>
    </source>
</reference>
<keyword evidence="5" id="KW-1185">Reference proteome</keyword>
<dbReference type="SUPFAM" id="SSF54106">
    <property type="entry name" value="LysM domain"/>
    <property type="match status" value="1"/>
</dbReference>
<dbReference type="RefSeq" id="WP_012969860.1">
    <property type="nucleotide sequence ID" value="NC_013851.1"/>
</dbReference>
<dbReference type="eggNOG" id="COG1652">
    <property type="taxonomic scope" value="Bacteria"/>
</dbReference>
<sequence length="214" mass="23566">MPTRSSGRESILKRNPGRWILLIALVGGAVGSAPALEPASVPESESDPMTATEDAASTLELETPRSQPTHEAEAETAPEPSRQQLDELQHRIQGMEGKLRESALARKSADQARMEAERRLAESLQALEALRIAHTELAQRLSDCESARTQLVETLQSSGTSNRTLYQVRPSDNLASISLRFYGRADQWRAIFEANRARLDDPDRLTPGMTLVIP</sequence>
<protein>
    <submittedName>
        <fullName evidence="4">Peptidoglycan-binding lysin domain protein</fullName>
    </submittedName>
</protein>
<dbReference type="InterPro" id="IPR036779">
    <property type="entry name" value="LysM_dom_sf"/>
</dbReference>
<dbReference type="KEGG" id="alv:Alvin_0634"/>
<feature type="region of interest" description="Disordered" evidence="2">
    <location>
        <begin position="33"/>
        <end position="83"/>
    </location>
</feature>
<evidence type="ECO:0000259" key="3">
    <source>
        <dbReference type="PROSITE" id="PS51782"/>
    </source>
</evidence>
<organism evidence="4 5">
    <name type="scientific">Allochromatium vinosum (strain ATCC 17899 / DSM 180 / NBRC 103801 / NCIMB 10441 / D)</name>
    <name type="common">Chromatium vinosum</name>
    <dbReference type="NCBI Taxonomy" id="572477"/>
    <lineage>
        <taxon>Bacteria</taxon>
        <taxon>Pseudomonadati</taxon>
        <taxon>Pseudomonadota</taxon>
        <taxon>Gammaproteobacteria</taxon>
        <taxon>Chromatiales</taxon>
        <taxon>Chromatiaceae</taxon>
        <taxon>Allochromatium</taxon>
    </lineage>
</organism>
<dbReference type="STRING" id="572477.Alvin_0634"/>
<dbReference type="AlphaFoldDB" id="D3RPK2"/>